<dbReference type="Proteomes" id="UP000236649">
    <property type="component" value="Plasmid pEMT1"/>
</dbReference>
<accession>A0AAN1JMU1</accession>
<feature type="domain" description="DNA-binding protein H-NS-like C-terminal" evidence="5">
    <location>
        <begin position="71"/>
        <end position="102"/>
    </location>
</feature>
<proteinExistence type="inferred from homology"/>
<dbReference type="Gene3D" id="4.10.430.30">
    <property type="match status" value="1"/>
</dbReference>
<dbReference type="Pfam" id="PF00816">
    <property type="entry name" value="Histone_HNS"/>
    <property type="match status" value="1"/>
</dbReference>
<evidence type="ECO:0000256" key="2">
    <source>
        <dbReference type="ARBA" id="ARBA00010610"/>
    </source>
</evidence>
<evidence type="ECO:0000256" key="3">
    <source>
        <dbReference type="ARBA" id="ARBA00022490"/>
    </source>
</evidence>
<gene>
    <name evidence="6" type="ORF">C2L64_52725</name>
</gene>
<name>A0AAN1JMU1_9BURK</name>
<comment type="subcellular location">
    <subcellularLocation>
        <location evidence="1">Cytoplasm</location>
        <location evidence="1">Nucleoid</location>
    </subcellularLocation>
</comment>
<dbReference type="KEGG" id="phs:C2L64_52725"/>
<keyword evidence="3" id="KW-0963">Cytoplasm</keyword>
<dbReference type="PANTHER" id="PTHR38097">
    <property type="match status" value="1"/>
</dbReference>
<dbReference type="GO" id="GO:0009295">
    <property type="term" value="C:nucleoid"/>
    <property type="evidence" value="ECO:0007669"/>
    <property type="project" value="UniProtKB-SubCell"/>
</dbReference>
<sequence length="103" mass="11910">MTNPPARLTIYQQLLSELAELDKRIELARARERVHAIETIHGLMDTYGIKHKDLVGRNGRRGAYQVNALPARYRDPATGQEWCGRGNVPRWIRGQDRTRFLID</sequence>
<dbReference type="AlphaFoldDB" id="A0AAN1JMU1"/>
<dbReference type="InterPro" id="IPR027444">
    <property type="entry name" value="H-NS_C_dom"/>
</dbReference>
<organism evidence="6 7">
    <name type="scientific">Paraburkholderia hospita</name>
    <dbReference type="NCBI Taxonomy" id="169430"/>
    <lineage>
        <taxon>Bacteria</taxon>
        <taxon>Pseudomonadati</taxon>
        <taxon>Pseudomonadota</taxon>
        <taxon>Betaproteobacteria</taxon>
        <taxon>Burkholderiales</taxon>
        <taxon>Burkholderiaceae</taxon>
        <taxon>Paraburkholderia</taxon>
    </lineage>
</organism>
<keyword evidence="6" id="KW-0614">Plasmid</keyword>
<geneLocation type="plasmid" evidence="7">
    <name>pemt1</name>
</geneLocation>
<comment type="similarity">
    <text evidence="2">Belongs to the histone-like protein H-NS family.</text>
</comment>
<evidence type="ECO:0000256" key="4">
    <source>
        <dbReference type="ARBA" id="ARBA00023125"/>
    </source>
</evidence>
<evidence type="ECO:0000313" key="7">
    <source>
        <dbReference type="Proteomes" id="UP000236649"/>
    </source>
</evidence>
<evidence type="ECO:0000259" key="5">
    <source>
        <dbReference type="Pfam" id="PF00816"/>
    </source>
</evidence>
<evidence type="ECO:0000313" key="6">
    <source>
        <dbReference type="EMBL" id="AUT76850.1"/>
    </source>
</evidence>
<dbReference type="GeneID" id="55536851"/>
<dbReference type="RefSeq" id="WP_090839066.1">
    <property type="nucleotide sequence ID" value="NZ_CADFGJ010000047.1"/>
</dbReference>
<keyword evidence="4" id="KW-0238">DNA-binding</keyword>
<reference evidence="6 7" key="1">
    <citation type="submission" date="2018-01" db="EMBL/GenBank/DDBJ databases">
        <title>Species boundaries and ecological features among Paraburkholderia terrae DSMZ17804T, P. hospita DSMZ17164T and P. caribensis DSMZ13236T.</title>
        <authorList>
            <person name="Pratama A.A."/>
        </authorList>
    </citation>
    <scope>NUCLEOTIDE SEQUENCE [LARGE SCALE GENOMIC DNA]</scope>
    <source>
        <strain evidence="6 7">DSM 17164</strain>
        <plasmid evidence="7">pemt1</plasmid>
    </source>
</reference>
<protein>
    <submittedName>
        <fullName evidence="6">Histidinol phosphate phosphatase</fullName>
    </submittedName>
</protein>
<dbReference type="PANTHER" id="PTHR38097:SF2">
    <property type="entry name" value="DNA-BINDING PROTEIN STPA"/>
    <property type="match status" value="1"/>
</dbReference>
<dbReference type="SUPFAM" id="SSF81273">
    <property type="entry name" value="H-NS histone-like proteins"/>
    <property type="match status" value="1"/>
</dbReference>
<dbReference type="EMBL" id="CP026110">
    <property type="protein sequence ID" value="AUT76850.1"/>
    <property type="molecule type" value="Genomic_DNA"/>
</dbReference>
<dbReference type="GO" id="GO:0003677">
    <property type="term" value="F:DNA binding"/>
    <property type="evidence" value="ECO:0007669"/>
    <property type="project" value="UniProtKB-KW"/>
</dbReference>
<evidence type="ECO:0000256" key="1">
    <source>
        <dbReference type="ARBA" id="ARBA00004453"/>
    </source>
</evidence>